<dbReference type="GeneID" id="110973821"/>
<dbReference type="InterPro" id="IPR050502">
    <property type="entry name" value="Euk_RNA-bind_prot"/>
</dbReference>
<dbReference type="RefSeq" id="XP_022080638.1">
    <property type="nucleotide sequence ID" value="XM_022224946.1"/>
</dbReference>
<proteinExistence type="predicted"/>
<keyword evidence="1 2" id="KW-0694">RNA-binding</keyword>
<evidence type="ECO:0000313" key="6">
    <source>
        <dbReference type="RefSeq" id="XP_022080638.1"/>
    </source>
</evidence>
<reference evidence="6" key="1">
    <citation type="submission" date="2025-08" db="UniProtKB">
        <authorList>
            <consortium name="RefSeq"/>
        </authorList>
    </citation>
    <scope>IDENTIFICATION</scope>
</reference>
<keyword evidence="5" id="KW-1185">Reference proteome</keyword>
<dbReference type="CDD" id="cd12354">
    <property type="entry name" value="RRM3_TIA1_like"/>
    <property type="match status" value="1"/>
</dbReference>
<feature type="domain" description="RRM" evidence="4">
    <location>
        <begin position="28"/>
        <end position="111"/>
    </location>
</feature>
<dbReference type="SMART" id="SM00360">
    <property type="entry name" value="RRM"/>
    <property type="match status" value="3"/>
</dbReference>
<evidence type="ECO:0000259" key="4">
    <source>
        <dbReference type="PROSITE" id="PS50102"/>
    </source>
</evidence>
<accession>A0A8B7XIL0</accession>
<gene>
    <name evidence="6" type="primary">LOC110973821</name>
</gene>
<dbReference type="OrthoDB" id="439808at2759"/>
<dbReference type="GO" id="GO:0003729">
    <property type="term" value="F:mRNA binding"/>
    <property type="evidence" value="ECO:0007669"/>
    <property type="project" value="TreeGrafter"/>
</dbReference>
<dbReference type="InterPro" id="IPR000504">
    <property type="entry name" value="RRM_dom"/>
</dbReference>
<dbReference type="KEGG" id="aplc:110973821"/>
<dbReference type="InterPro" id="IPR012677">
    <property type="entry name" value="Nucleotide-bd_a/b_plait_sf"/>
</dbReference>
<dbReference type="Proteomes" id="UP000694845">
    <property type="component" value="Unplaced"/>
</dbReference>
<feature type="compositionally biased region" description="Basic and acidic residues" evidence="3">
    <location>
        <begin position="1"/>
        <end position="19"/>
    </location>
</feature>
<protein>
    <submittedName>
        <fullName evidence="6">Nucleolysin TIAR-like isoform X1</fullName>
    </submittedName>
</protein>
<dbReference type="PANTHER" id="PTHR48025">
    <property type="entry name" value="OS02G0815200 PROTEIN"/>
    <property type="match status" value="1"/>
</dbReference>
<sequence length="439" mass="49877">MESYPEYHYHQHTNHHDNQETCGDSMQRTLYVGNLSRIVTEEFIVALFSEFGHCTCKMMNELRRNEGEGEQGGNDPYCFVEFSDHKHALNALVMNGRKLFDKDIKVNWATTPSAKKDTSVHRQIISGHHHIFVGDLDPSVETADLYNAFSVYGTISDTRVVRDPTKENRSKGYGFVSFEKEEEAKNAIKAMNGKFLGGKIIRTNWAVRKPSEQKIETKSHEEVYNQASVNNCTVYCGGIQNGMSEELLRQRFQEFGTIQEIRQFPEKGYAFIRFASHDEATAAIVGVHSQLVGNYKVKCSWGKETPSEPSAHVQQQQQYAYQGFATYPQQAVQQTQQPSQPYVHYFNQQFPAGQQQQYLQMTPSTQATYYYNYPQASGMVMQGQYVQSQYPQGQTVQQTQYAQQTQPISALGQGMAPSRGLMTPNSSQGNYMHTGFPTQ</sequence>
<dbReference type="AlphaFoldDB" id="A0A8B7XIL0"/>
<organism evidence="5 6">
    <name type="scientific">Acanthaster planci</name>
    <name type="common">Crown-of-thorns starfish</name>
    <dbReference type="NCBI Taxonomy" id="133434"/>
    <lineage>
        <taxon>Eukaryota</taxon>
        <taxon>Metazoa</taxon>
        <taxon>Echinodermata</taxon>
        <taxon>Eleutherozoa</taxon>
        <taxon>Asterozoa</taxon>
        <taxon>Asteroidea</taxon>
        <taxon>Valvatacea</taxon>
        <taxon>Valvatida</taxon>
        <taxon>Acanthasteridae</taxon>
        <taxon>Acanthaster</taxon>
    </lineage>
</organism>
<feature type="domain" description="RRM" evidence="4">
    <location>
        <begin position="129"/>
        <end position="208"/>
    </location>
</feature>
<dbReference type="GO" id="GO:0005634">
    <property type="term" value="C:nucleus"/>
    <property type="evidence" value="ECO:0007669"/>
    <property type="project" value="TreeGrafter"/>
</dbReference>
<dbReference type="PANTHER" id="PTHR48025:SF20">
    <property type="entry name" value="TIA1 CYTOTOXIC GRANULE ASSOCIATED RNA BINDING PROTEIN"/>
    <property type="match status" value="1"/>
</dbReference>
<evidence type="ECO:0000256" key="1">
    <source>
        <dbReference type="ARBA" id="ARBA00022884"/>
    </source>
</evidence>
<evidence type="ECO:0000313" key="5">
    <source>
        <dbReference type="Proteomes" id="UP000694845"/>
    </source>
</evidence>
<dbReference type="SUPFAM" id="SSF54928">
    <property type="entry name" value="RNA-binding domain, RBD"/>
    <property type="match status" value="2"/>
</dbReference>
<dbReference type="Pfam" id="PF00076">
    <property type="entry name" value="RRM_1"/>
    <property type="match status" value="3"/>
</dbReference>
<evidence type="ECO:0000256" key="2">
    <source>
        <dbReference type="PROSITE-ProRule" id="PRU00176"/>
    </source>
</evidence>
<dbReference type="Gene3D" id="3.30.70.330">
    <property type="match status" value="3"/>
</dbReference>
<dbReference type="InterPro" id="IPR035979">
    <property type="entry name" value="RBD_domain_sf"/>
</dbReference>
<evidence type="ECO:0000256" key="3">
    <source>
        <dbReference type="SAM" id="MobiDB-lite"/>
    </source>
</evidence>
<name>A0A8B7XIL0_ACAPL</name>
<dbReference type="PROSITE" id="PS50102">
    <property type="entry name" value="RRM"/>
    <property type="match status" value="3"/>
</dbReference>
<feature type="domain" description="RRM" evidence="4">
    <location>
        <begin position="232"/>
        <end position="304"/>
    </location>
</feature>
<feature type="region of interest" description="Disordered" evidence="3">
    <location>
        <begin position="1"/>
        <end position="21"/>
    </location>
</feature>